<dbReference type="PIRSF" id="PIRSF005091">
    <property type="entry name" value="Mmb_sulf_HI1246"/>
    <property type="match status" value="1"/>
</dbReference>
<accession>A0A3E4ZAZ1</accession>
<dbReference type="RefSeq" id="WP_117701018.1">
    <property type="nucleotide sequence ID" value="NZ_QSTW01000004.1"/>
</dbReference>
<dbReference type="SUPFAM" id="SSF53649">
    <property type="entry name" value="Alkaline phosphatase-like"/>
    <property type="match status" value="1"/>
</dbReference>
<dbReference type="Gene3D" id="3.30.1120.80">
    <property type="match status" value="1"/>
</dbReference>
<evidence type="ECO:0000256" key="6">
    <source>
        <dbReference type="PIRSR" id="PIRSR005091-1"/>
    </source>
</evidence>
<reference evidence="11 12" key="1">
    <citation type="submission" date="2018-08" db="EMBL/GenBank/DDBJ databases">
        <title>A genome reference for cultivated species of the human gut microbiota.</title>
        <authorList>
            <person name="Zou Y."/>
            <person name="Xue W."/>
            <person name="Luo G."/>
        </authorList>
    </citation>
    <scope>NUCLEOTIDE SEQUENCE [LARGE SCALE GENOMIC DNA]</scope>
    <source>
        <strain evidence="11 12">OM06-2</strain>
    </source>
</reference>
<keyword evidence="5 9" id="KW-0472">Membrane</keyword>
<evidence type="ECO:0000313" key="12">
    <source>
        <dbReference type="Proteomes" id="UP000260814"/>
    </source>
</evidence>
<comment type="caution">
    <text evidence="11">The sequence shown here is derived from an EMBL/GenBank/DDBJ whole genome shotgun (WGS) entry which is preliminary data.</text>
</comment>
<feature type="domain" description="Sulfatase N-terminal" evidence="10">
    <location>
        <begin position="275"/>
        <end position="558"/>
    </location>
</feature>
<feature type="transmembrane region" description="Helical" evidence="9">
    <location>
        <begin position="53"/>
        <end position="79"/>
    </location>
</feature>
<dbReference type="InterPro" id="IPR012160">
    <property type="entry name" value="LtaS-like"/>
</dbReference>
<keyword evidence="2" id="KW-1003">Cell membrane</keyword>
<dbReference type="GO" id="GO:0005886">
    <property type="term" value="C:plasma membrane"/>
    <property type="evidence" value="ECO:0007669"/>
    <property type="project" value="UniProtKB-SubCell"/>
</dbReference>
<evidence type="ECO:0000256" key="4">
    <source>
        <dbReference type="ARBA" id="ARBA00022989"/>
    </source>
</evidence>
<feature type="binding site" evidence="8">
    <location>
        <position position="504"/>
    </location>
    <ligand>
        <name>Mn(2+)</name>
        <dbReference type="ChEBI" id="CHEBI:29035"/>
    </ligand>
</feature>
<feature type="transmembrane region" description="Helical" evidence="9">
    <location>
        <begin position="178"/>
        <end position="199"/>
    </location>
</feature>
<dbReference type="EMBL" id="QSTW01000004">
    <property type="protein sequence ID" value="RGM92249.1"/>
    <property type="molecule type" value="Genomic_DNA"/>
</dbReference>
<dbReference type="Pfam" id="PF00884">
    <property type="entry name" value="Sulfatase"/>
    <property type="match status" value="1"/>
</dbReference>
<feature type="active site" evidence="6">
    <location>
        <position position="328"/>
    </location>
</feature>
<evidence type="ECO:0000256" key="2">
    <source>
        <dbReference type="ARBA" id="ARBA00022475"/>
    </source>
</evidence>
<feature type="transmembrane region" description="Helical" evidence="9">
    <location>
        <begin position="91"/>
        <end position="116"/>
    </location>
</feature>
<dbReference type="Gene3D" id="3.40.720.10">
    <property type="entry name" value="Alkaline Phosphatase, subunit A"/>
    <property type="match status" value="1"/>
</dbReference>
<gene>
    <name evidence="11" type="ORF">DXB87_04830</name>
</gene>
<dbReference type="PANTHER" id="PTHR47371">
    <property type="entry name" value="LIPOTEICHOIC ACID SYNTHASE"/>
    <property type="match status" value="1"/>
</dbReference>
<evidence type="ECO:0000256" key="3">
    <source>
        <dbReference type="ARBA" id="ARBA00022692"/>
    </source>
</evidence>
<keyword evidence="3 9" id="KW-0812">Transmembrane</keyword>
<feature type="binding site" evidence="8">
    <location>
        <position position="282"/>
    </location>
    <ligand>
        <name>Mn(2+)</name>
        <dbReference type="ChEBI" id="CHEBI:29035"/>
    </ligand>
</feature>
<dbReference type="AlphaFoldDB" id="A0A3E4ZAZ1"/>
<evidence type="ECO:0000313" key="11">
    <source>
        <dbReference type="EMBL" id="RGM92249.1"/>
    </source>
</evidence>
<dbReference type="InterPro" id="IPR017850">
    <property type="entry name" value="Alkaline_phosphatase_core_sf"/>
</dbReference>
<keyword evidence="7" id="KW-0464">Manganese</keyword>
<feature type="transmembrane region" description="Helical" evidence="9">
    <location>
        <begin position="147"/>
        <end position="166"/>
    </location>
</feature>
<dbReference type="InterPro" id="IPR050448">
    <property type="entry name" value="OpgB/LTA_synthase_biosynth"/>
</dbReference>
<dbReference type="Proteomes" id="UP000260814">
    <property type="component" value="Unassembled WGS sequence"/>
</dbReference>
<keyword evidence="4 9" id="KW-1133">Transmembrane helix</keyword>
<dbReference type="CDD" id="cd16015">
    <property type="entry name" value="LTA_synthase"/>
    <property type="match status" value="1"/>
</dbReference>
<evidence type="ECO:0000259" key="10">
    <source>
        <dbReference type="Pfam" id="PF00884"/>
    </source>
</evidence>
<name>A0A3E4ZAZ1_9BACT</name>
<keyword evidence="7" id="KW-0479">Metal-binding</keyword>
<dbReference type="PANTHER" id="PTHR47371:SF3">
    <property type="entry name" value="PHOSPHOGLYCEROL TRANSFERASE I"/>
    <property type="match status" value="1"/>
</dbReference>
<proteinExistence type="predicted"/>
<feature type="binding site" evidence="8">
    <location>
        <position position="503"/>
    </location>
    <ligand>
        <name>Mn(2+)</name>
        <dbReference type="ChEBI" id="CHEBI:29035"/>
    </ligand>
</feature>
<evidence type="ECO:0000256" key="7">
    <source>
        <dbReference type="PIRSR" id="PIRSR005091-2"/>
    </source>
</evidence>
<organism evidence="11 12">
    <name type="scientific">Phocaeicola plebeius</name>
    <dbReference type="NCBI Taxonomy" id="310297"/>
    <lineage>
        <taxon>Bacteria</taxon>
        <taxon>Pseudomonadati</taxon>
        <taxon>Bacteroidota</taxon>
        <taxon>Bacteroidia</taxon>
        <taxon>Bacteroidales</taxon>
        <taxon>Bacteroidaceae</taxon>
        <taxon>Phocaeicola</taxon>
    </lineage>
</organism>
<dbReference type="InterPro" id="IPR000917">
    <property type="entry name" value="Sulfatase_N"/>
</dbReference>
<comment type="subcellular location">
    <subcellularLocation>
        <location evidence="1">Cell membrane</location>
        <topology evidence="1">Multi-pass membrane protein</topology>
    </subcellularLocation>
</comment>
<evidence type="ECO:0000256" key="9">
    <source>
        <dbReference type="SAM" id="Phobius"/>
    </source>
</evidence>
<protein>
    <submittedName>
        <fullName evidence="11">LTA synthase family protein</fullName>
    </submittedName>
</protein>
<dbReference type="GO" id="GO:0046872">
    <property type="term" value="F:metal ion binding"/>
    <property type="evidence" value="ECO:0007669"/>
    <property type="project" value="UniProtKB-KW"/>
</dbReference>
<feature type="binding site" evidence="7">
    <location>
        <position position="449"/>
    </location>
    <ligand>
        <name>substrate</name>
    </ligand>
</feature>
<feature type="transmembrane region" description="Helical" evidence="9">
    <location>
        <begin position="12"/>
        <end position="33"/>
    </location>
</feature>
<evidence type="ECO:0000256" key="1">
    <source>
        <dbReference type="ARBA" id="ARBA00004651"/>
    </source>
</evidence>
<sequence length="657" mass="75578">MDMKNKTLFSNVLSLAWNLLLVYVCYFICRLTFLLTNWSLFSEQFEWGYMCRLFGAGTIFDTTAILYSNALFILLFLFPFHWKEREGFYRVIRWIFVIVNTFFLLSNLVDCVYFRFSGRRTTTSVFQEFSHEAGGNLTSIILKEFAANWYLVLLAAALCYFLYRMYRAPRPQLSGNKWGYYTVQTLTLVAAIPFVVFGMRGGMTAATRPITISNANQYADRPVDACLVLNTPFSLFRTLGKTAFVIPQYLTDAEAEKVYTPLHVPADSVQFRPMNVVVLIVESFSKEFVGSFNPHLDNGTYKGYTPFLDSLLTKGLTFEYSYSNGRKSIDGMPSVLSSIPSFVEPFFLTPASLNDVSSLARELKHKGYYSAFFHGAMNGSMGFQAFANSVGFDSYWGRTEYNEDPAFHGDDDFDGTWAIWDEEFLQFYCKRMTEFKEPFITSVFTATSHNPYALPERYKNVFPKGTHPIHECIGYTDNALRQFFATASRQPWFKNTLFVLTADHASMNEHPEYVTDLGAYKVPILFYAPGLPELKGRNTEMIVEQIDIMPTVLGILGYDRPYIGFGQDALHTPLSEKFAVNYINGSGIYQFLKGDYLIQFDGEKVIHAYRFRTDVLMKDDVKDSMPQEVRKEMETQLKSIIQQYMQRMNNNELVYRE</sequence>
<evidence type="ECO:0000256" key="8">
    <source>
        <dbReference type="PIRSR" id="PIRSR005091-3"/>
    </source>
</evidence>
<evidence type="ECO:0000256" key="5">
    <source>
        <dbReference type="ARBA" id="ARBA00023136"/>
    </source>
</evidence>